<dbReference type="HAMAP" id="MF_01246">
    <property type="entry name" value="COD"/>
    <property type="match status" value="1"/>
</dbReference>
<keyword evidence="4 6" id="KW-0460">Magnesium</keyword>
<evidence type="ECO:0000313" key="7">
    <source>
        <dbReference type="EMBL" id="MCR6095094.1"/>
    </source>
</evidence>
<accession>A0A9Q4AYM3</accession>
<dbReference type="GO" id="GO:0000272">
    <property type="term" value="P:polysaccharide catabolic process"/>
    <property type="evidence" value="ECO:0007669"/>
    <property type="project" value="InterPro"/>
</dbReference>
<evidence type="ECO:0000256" key="6">
    <source>
        <dbReference type="HAMAP-Rule" id="MF_01246"/>
    </source>
</evidence>
<dbReference type="InterPro" id="IPR006879">
    <property type="entry name" value="YdjC-like"/>
</dbReference>
<sequence length="242" mass="27782">MKIIVNADDFGLSKGVNDGIFYGMMNGAIDSTTMMMNMPGTDDAMERYKKHPELKVGIHLTLTGGSPLLDNVPSLTNGKGQFWRSSRYKEEDPTGEKLDLLDVEREWEAQINHFLKIGMKPSHLDSHHHIHAWTPLFPVIKKLANKYQLPVRNCYNESITTFPLYTDIFDDGFYGDGVSEEYFQQLITKYKGTHNVIEVMSHPGFIDEDLRSMSTYVEERRVELSILMSNEIRQLKAQEFNP</sequence>
<comment type="function">
    <text evidence="6">Probably catalyzes the deacetylation of acetylated carbohydrates an important step in the degradation of oligosaccharides.</text>
</comment>
<dbReference type="Proteomes" id="UP001057753">
    <property type="component" value="Unassembled WGS sequence"/>
</dbReference>
<dbReference type="Pfam" id="PF04794">
    <property type="entry name" value="YdjC"/>
    <property type="match status" value="1"/>
</dbReference>
<comment type="caution">
    <text evidence="7">The sequence shown here is derived from an EMBL/GenBank/DDBJ whole genome shotgun (WGS) entry which is preliminary data.</text>
</comment>
<comment type="subunit">
    <text evidence="6">Homodimer.</text>
</comment>
<dbReference type="RefSeq" id="WP_257819752.1">
    <property type="nucleotide sequence ID" value="NZ_JABXYM010000001.1"/>
</dbReference>
<name>A0A9Q4AYM3_SALAG</name>
<keyword evidence="5 6" id="KW-0119">Carbohydrate metabolism</keyword>
<dbReference type="AlphaFoldDB" id="A0A9Q4AYM3"/>
<evidence type="ECO:0000256" key="4">
    <source>
        <dbReference type="ARBA" id="ARBA00022842"/>
    </source>
</evidence>
<evidence type="ECO:0000256" key="5">
    <source>
        <dbReference type="ARBA" id="ARBA00023277"/>
    </source>
</evidence>
<dbReference type="CDD" id="cd10803">
    <property type="entry name" value="YdjC_EF3048_like"/>
    <property type="match status" value="1"/>
</dbReference>
<dbReference type="GO" id="GO:0016811">
    <property type="term" value="F:hydrolase activity, acting on carbon-nitrogen (but not peptide) bonds, in linear amides"/>
    <property type="evidence" value="ECO:0007669"/>
    <property type="project" value="UniProtKB-UniRule"/>
</dbReference>
<dbReference type="SUPFAM" id="SSF88713">
    <property type="entry name" value="Glycoside hydrolase/deacetylase"/>
    <property type="match status" value="1"/>
</dbReference>
<dbReference type="EMBL" id="JABXYM010000001">
    <property type="protein sequence ID" value="MCR6095094.1"/>
    <property type="molecule type" value="Genomic_DNA"/>
</dbReference>
<dbReference type="EC" id="3.5.1.-" evidence="6"/>
<dbReference type="PANTHER" id="PTHR31609:SF1">
    <property type="entry name" value="CARBOHYDRATE DEACETYLASE"/>
    <property type="match status" value="1"/>
</dbReference>
<dbReference type="InterPro" id="IPR022948">
    <property type="entry name" value="COD_ChbG_bac"/>
</dbReference>
<comment type="cofactor">
    <cofactor evidence="1 6">
        <name>Mg(2+)</name>
        <dbReference type="ChEBI" id="CHEBI:18420"/>
    </cofactor>
</comment>
<dbReference type="InterPro" id="IPR011330">
    <property type="entry name" value="Glyco_hydro/deAcase_b/a-brl"/>
</dbReference>
<keyword evidence="8" id="KW-1185">Reference proteome</keyword>
<protein>
    <recommendedName>
        <fullName evidence="6">Carbohydrate deacetylase</fullName>
        <ecNumber evidence="6">3.5.1.-</ecNumber>
    </recommendedName>
</protein>
<evidence type="ECO:0000256" key="1">
    <source>
        <dbReference type="ARBA" id="ARBA00001946"/>
    </source>
</evidence>
<evidence type="ECO:0000313" key="8">
    <source>
        <dbReference type="Proteomes" id="UP001057753"/>
    </source>
</evidence>
<organism evidence="7 8">
    <name type="scientific">Salipaludibacillus agaradhaerens</name>
    <name type="common">Bacillus agaradhaerens</name>
    <dbReference type="NCBI Taxonomy" id="76935"/>
    <lineage>
        <taxon>Bacteria</taxon>
        <taxon>Bacillati</taxon>
        <taxon>Bacillota</taxon>
        <taxon>Bacilli</taxon>
        <taxon>Bacillales</taxon>
        <taxon>Bacillaceae</taxon>
    </lineage>
</organism>
<dbReference type="PANTHER" id="PTHR31609">
    <property type="entry name" value="YDJC DEACETYLASE FAMILY MEMBER"/>
    <property type="match status" value="1"/>
</dbReference>
<proteinExistence type="inferred from homology"/>
<reference evidence="7" key="1">
    <citation type="submission" date="2020-06" db="EMBL/GenBank/DDBJ databases">
        <title>Insight into the genomes of haloalkaliphilic bacilli from Kenyan soda lakes.</title>
        <authorList>
            <person name="Mwirichia R."/>
            <person name="Villamizar G.C."/>
            <person name="Poehlein A."/>
            <person name="Mugweru J."/>
            <person name="Kipnyargis A."/>
            <person name="Kiplimo D."/>
            <person name="Orwa P."/>
            <person name="Daniel R."/>
        </authorList>
    </citation>
    <scope>NUCLEOTIDE SEQUENCE</scope>
    <source>
        <strain evidence="7">B1096_S55</strain>
    </source>
</reference>
<dbReference type="NCBIfam" id="NF002559">
    <property type="entry name" value="PRK02134.1"/>
    <property type="match status" value="1"/>
</dbReference>
<dbReference type="GO" id="GO:0046872">
    <property type="term" value="F:metal ion binding"/>
    <property type="evidence" value="ECO:0007669"/>
    <property type="project" value="UniProtKB-KW"/>
</dbReference>
<feature type="binding site" evidence="6">
    <location>
        <position position="127"/>
    </location>
    <ligand>
        <name>Mg(2+)</name>
        <dbReference type="ChEBI" id="CHEBI:18420"/>
    </ligand>
</feature>
<feature type="binding site" evidence="6">
    <location>
        <position position="59"/>
    </location>
    <ligand>
        <name>Mg(2+)</name>
        <dbReference type="ChEBI" id="CHEBI:18420"/>
    </ligand>
</feature>
<keyword evidence="2 6" id="KW-0479">Metal-binding</keyword>
<gene>
    <name evidence="7" type="primary">chbG</name>
    <name evidence="7" type="ORF">HXA33_00845</name>
</gene>
<keyword evidence="3 6" id="KW-0378">Hydrolase</keyword>
<comment type="similarity">
    <text evidence="6">Belongs to the YdjC deacetylase family.</text>
</comment>
<dbReference type="GO" id="GO:0019213">
    <property type="term" value="F:deacetylase activity"/>
    <property type="evidence" value="ECO:0007669"/>
    <property type="project" value="TreeGrafter"/>
</dbReference>
<dbReference type="Gene3D" id="3.20.20.370">
    <property type="entry name" value="Glycoside hydrolase/deacetylase"/>
    <property type="match status" value="1"/>
</dbReference>
<evidence type="ECO:0000256" key="3">
    <source>
        <dbReference type="ARBA" id="ARBA00022801"/>
    </source>
</evidence>
<evidence type="ECO:0000256" key="2">
    <source>
        <dbReference type="ARBA" id="ARBA00022723"/>
    </source>
</evidence>